<name>A0A553N9N9_TIGCA</name>
<organism evidence="1 2">
    <name type="scientific">Tigriopus californicus</name>
    <name type="common">Marine copepod</name>
    <dbReference type="NCBI Taxonomy" id="6832"/>
    <lineage>
        <taxon>Eukaryota</taxon>
        <taxon>Metazoa</taxon>
        <taxon>Ecdysozoa</taxon>
        <taxon>Arthropoda</taxon>
        <taxon>Crustacea</taxon>
        <taxon>Multicrustacea</taxon>
        <taxon>Hexanauplia</taxon>
        <taxon>Copepoda</taxon>
        <taxon>Harpacticoida</taxon>
        <taxon>Harpacticidae</taxon>
        <taxon>Tigriopus</taxon>
    </lineage>
</organism>
<evidence type="ECO:0000313" key="2">
    <source>
        <dbReference type="Proteomes" id="UP000318571"/>
    </source>
</evidence>
<keyword evidence="2" id="KW-1185">Reference proteome</keyword>
<comment type="caution">
    <text evidence="1">The sequence shown here is derived from an EMBL/GenBank/DDBJ whole genome shotgun (WGS) entry which is preliminary data.</text>
</comment>
<dbReference type="Proteomes" id="UP000318571">
    <property type="component" value="Chromosome 8"/>
</dbReference>
<sequence>MGLFSLFNIVTFTNDACITTGAGNLGGTCFTSSECNAKGGSASGNCAADLCQIRLDFDSLITQDMTNGACGTTADAVRVSSPFSSSANAFPPTICGTLTGQHSK</sequence>
<dbReference type="AlphaFoldDB" id="A0A553N9N9"/>
<proteinExistence type="predicted"/>
<dbReference type="EMBL" id="VCGU01000459">
    <property type="protein sequence ID" value="TRY62105.1"/>
    <property type="molecule type" value="Genomic_DNA"/>
</dbReference>
<protein>
    <submittedName>
        <fullName evidence="1">Uncharacterized protein</fullName>
    </submittedName>
</protein>
<accession>A0A553N9N9</accession>
<reference evidence="1 2" key="1">
    <citation type="journal article" date="2018" name="Nat. Ecol. Evol.">
        <title>Genomic signatures of mitonuclear coevolution across populations of Tigriopus californicus.</title>
        <authorList>
            <person name="Barreto F.S."/>
            <person name="Watson E.T."/>
            <person name="Lima T.G."/>
            <person name="Willett C.S."/>
            <person name="Edmands S."/>
            <person name="Li W."/>
            <person name="Burton R.S."/>
        </authorList>
    </citation>
    <scope>NUCLEOTIDE SEQUENCE [LARGE SCALE GENOMIC DNA]</scope>
    <source>
        <strain evidence="1 2">San Diego</strain>
    </source>
</reference>
<gene>
    <name evidence="1" type="ORF">TCAL_16300</name>
</gene>
<evidence type="ECO:0000313" key="1">
    <source>
        <dbReference type="EMBL" id="TRY62105.1"/>
    </source>
</evidence>